<comment type="similarity">
    <text evidence="12">Belongs to the cytochrome b561 family.</text>
</comment>
<evidence type="ECO:0000256" key="12">
    <source>
        <dbReference type="ARBA" id="ARBA00037975"/>
    </source>
</evidence>
<proteinExistence type="inferred from homology"/>
<evidence type="ECO:0000256" key="8">
    <source>
        <dbReference type="ARBA" id="ARBA00022982"/>
    </source>
</evidence>
<evidence type="ECO:0000256" key="3">
    <source>
        <dbReference type="ARBA" id="ARBA00022448"/>
    </source>
</evidence>
<dbReference type="Proteomes" id="UP001562178">
    <property type="component" value="Unassembled WGS sequence"/>
</dbReference>
<protein>
    <submittedName>
        <fullName evidence="15">Cytochrome b</fullName>
    </submittedName>
</protein>
<feature type="transmembrane region" description="Helical" evidence="13">
    <location>
        <begin position="151"/>
        <end position="170"/>
    </location>
</feature>
<name>A0ABV4AXY5_9BURK</name>
<feature type="domain" description="Cytochrome b561 bacterial/Ni-hydrogenase" evidence="14">
    <location>
        <begin position="9"/>
        <end position="180"/>
    </location>
</feature>
<feature type="transmembrane region" description="Helical" evidence="13">
    <location>
        <begin position="51"/>
        <end position="69"/>
    </location>
</feature>
<evidence type="ECO:0000256" key="13">
    <source>
        <dbReference type="SAM" id="Phobius"/>
    </source>
</evidence>
<evidence type="ECO:0000256" key="1">
    <source>
        <dbReference type="ARBA" id="ARBA00001970"/>
    </source>
</evidence>
<comment type="subcellular location">
    <subcellularLocation>
        <location evidence="2">Cell membrane</location>
        <topology evidence="2">Multi-pass membrane protein</topology>
    </subcellularLocation>
</comment>
<keyword evidence="8" id="KW-0249">Electron transport</keyword>
<evidence type="ECO:0000313" key="15">
    <source>
        <dbReference type="EMBL" id="MEY2250085.1"/>
    </source>
</evidence>
<dbReference type="Pfam" id="PF01292">
    <property type="entry name" value="Ni_hydr_CYTB"/>
    <property type="match status" value="1"/>
</dbReference>
<comment type="cofactor">
    <cofactor evidence="1">
        <name>heme b</name>
        <dbReference type="ChEBI" id="CHEBI:60344"/>
    </cofactor>
</comment>
<keyword evidence="3" id="KW-0813">Transport</keyword>
<dbReference type="RefSeq" id="WP_369459023.1">
    <property type="nucleotide sequence ID" value="NZ_JBGBDC010000001.1"/>
</dbReference>
<dbReference type="PANTHER" id="PTHR30529">
    <property type="entry name" value="CYTOCHROME B561"/>
    <property type="match status" value="1"/>
</dbReference>
<evidence type="ECO:0000256" key="5">
    <source>
        <dbReference type="ARBA" id="ARBA00022617"/>
    </source>
</evidence>
<keyword evidence="7" id="KW-0479">Metal-binding</keyword>
<organism evidence="15 16">
    <name type="scientific">Comamonas sediminis</name>
    <dbReference type="NCBI Taxonomy" id="1783360"/>
    <lineage>
        <taxon>Bacteria</taxon>
        <taxon>Pseudomonadati</taxon>
        <taxon>Pseudomonadota</taxon>
        <taxon>Betaproteobacteria</taxon>
        <taxon>Burkholderiales</taxon>
        <taxon>Comamonadaceae</taxon>
        <taxon>Comamonas</taxon>
    </lineage>
</organism>
<dbReference type="InterPro" id="IPR016174">
    <property type="entry name" value="Di-haem_cyt_TM"/>
</dbReference>
<feature type="transmembrane region" description="Helical" evidence="13">
    <location>
        <begin position="90"/>
        <end position="113"/>
    </location>
</feature>
<evidence type="ECO:0000256" key="4">
    <source>
        <dbReference type="ARBA" id="ARBA00022475"/>
    </source>
</evidence>
<gene>
    <name evidence="15" type="ORF">AB7A72_03625</name>
</gene>
<keyword evidence="5" id="KW-0349">Heme</keyword>
<dbReference type="InterPro" id="IPR052168">
    <property type="entry name" value="Cytochrome_b561_oxidase"/>
</dbReference>
<evidence type="ECO:0000256" key="6">
    <source>
        <dbReference type="ARBA" id="ARBA00022692"/>
    </source>
</evidence>
<evidence type="ECO:0000313" key="16">
    <source>
        <dbReference type="Proteomes" id="UP001562178"/>
    </source>
</evidence>
<dbReference type="PANTHER" id="PTHR30529:SF3">
    <property type="entry name" value="CYTOCHROME B561 HOMOLOG 1"/>
    <property type="match status" value="1"/>
</dbReference>
<keyword evidence="10" id="KW-0408">Iron</keyword>
<evidence type="ECO:0000256" key="9">
    <source>
        <dbReference type="ARBA" id="ARBA00022989"/>
    </source>
</evidence>
<keyword evidence="16" id="KW-1185">Reference proteome</keyword>
<evidence type="ECO:0000256" key="10">
    <source>
        <dbReference type="ARBA" id="ARBA00023004"/>
    </source>
</evidence>
<keyword evidence="11 13" id="KW-0472">Membrane</keyword>
<dbReference type="EMBL" id="JBGBDC010000001">
    <property type="protein sequence ID" value="MEY2250085.1"/>
    <property type="molecule type" value="Genomic_DNA"/>
</dbReference>
<dbReference type="SUPFAM" id="SSF81342">
    <property type="entry name" value="Transmembrane di-heme cytochromes"/>
    <property type="match status" value="1"/>
</dbReference>
<evidence type="ECO:0000256" key="2">
    <source>
        <dbReference type="ARBA" id="ARBA00004651"/>
    </source>
</evidence>
<evidence type="ECO:0000259" key="14">
    <source>
        <dbReference type="Pfam" id="PF01292"/>
    </source>
</evidence>
<keyword evidence="9 13" id="KW-1133">Transmembrane helix</keyword>
<feature type="transmembrane region" description="Helical" evidence="13">
    <location>
        <begin position="12"/>
        <end position="31"/>
    </location>
</feature>
<reference evidence="15 16" key="1">
    <citation type="journal article" date="2016" name="Int. J. Syst. Evol. Microbiol.">
        <title>Description of Comamonas sediminis sp. nov., isolated from lagoon sediments.</title>
        <authorList>
            <person name="Subhash Y."/>
            <person name="Bang J.J."/>
            <person name="You T.H."/>
            <person name="Lee S.S."/>
        </authorList>
    </citation>
    <scope>NUCLEOTIDE SEQUENCE [LARGE SCALE GENOMIC DNA]</scope>
    <source>
        <strain evidence="15 16">JCM 31169</strain>
    </source>
</reference>
<evidence type="ECO:0000256" key="7">
    <source>
        <dbReference type="ARBA" id="ARBA00022723"/>
    </source>
</evidence>
<sequence length="184" mass="20413">MSIKNSQQRYSQWVIFVHWLTVILIVAVYASMELHGLFPKGNIARDGMKSLHFLLGLSVLAVVCIRILIRSQAGVGPDIVPPPPKWQSRLASAMHYALYIFMLAMPLLGWLTLSASGKPIVLFGLSIPSLINTDIQLSRQLKDVHETIGNLGYLLIALHAVAALIHHYAIRDNTLTRMLPATRA</sequence>
<evidence type="ECO:0000256" key="11">
    <source>
        <dbReference type="ARBA" id="ARBA00023136"/>
    </source>
</evidence>
<accession>A0ABV4AXY5</accession>
<keyword evidence="4" id="KW-1003">Cell membrane</keyword>
<comment type="caution">
    <text evidence="15">The sequence shown here is derived from an EMBL/GenBank/DDBJ whole genome shotgun (WGS) entry which is preliminary data.</text>
</comment>
<dbReference type="InterPro" id="IPR011577">
    <property type="entry name" value="Cyt_b561_bac/Ni-Hgenase"/>
</dbReference>
<keyword evidence="6 13" id="KW-0812">Transmembrane</keyword>